<comment type="caution">
    <text evidence="2">The sequence shown here is derived from an EMBL/GenBank/DDBJ whole genome shotgun (WGS) entry which is preliminary data.</text>
</comment>
<name>A0ABV0KKR2_9CYAN</name>
<protein>
    <submittedName>
        <fullName evidence="2">Glycosyltransferase family 61 protein</fullName>
    </submittedName>
</protein>
<dbReference type="EMBL" id="JAMPLM010000013">
    <property type="protein sequence ID" value="MEP1059843.1"/>
    <property type="molecule type" value="Genomic_DNA"/>
</dbReference>
<evidence type="ECO:0000259" key="1">
    <source>
        <dbReference type="Pfam" id="PF04577"/>
    </source>
</evidence>
<dbReference type="Proteomes" id="UP001476950">
    <property type="component" value="Unassembled WGS sequence"/>
</dbReference>
<organism evidence="2 3">
    <name type="scientific">Stenomitos frigidus AS-A4</name>
    <dbReference type="NCBI Taxonomy" id="2933935"/>
    <lineage>
        <taxon>Bacteria</taxon>
        <taxon>Bacillati</taxon>
        <taxon>Cyanobacteriota</taxon>
        <taxon>Cyanophyceae</taxon>
        <taxon>Leptolyngbyales</taxon>
        <taxon>Leptolyngbyaceae</taxon>
        <taxon>Stenomitos</taxon>
    </lineage>
</organism>
<evidence type="ECO:0000313" key="3">
    <source>
        <dbReference type="Proteomes" id="UP001476950"/>
    </source>
</evidence>
<keyword evidence="3" id="KW-1185">Reference proteome</keyword>
<dbReference type="RefSeq" id="WP_190449544.1">
    <property type="nucleotide sequence ID" value="NZ_JAMPLM010000013.1"/>
</dbReference>
<proteinExistence type="predicted"/>
<feature type="domain" description="Glycosyltransferase 61 catalytic" evidence="1">
    <location>
        <begin position="170"/>
        <end position="260"/>
    </location>
</feature>
<dbReference type="InterPro" id="IPR049625">
    <property type="entry name" value="Glyco_transf_61_cat"/>
</dbReference>
<evidence type="ECO:0000313" key="2">
    <source>
        <dbReference type="EMBL" id="MEP1059843.1"/>
    </source>
</evidence>
<reference evidence="2 3" key="1">
    <citation type="submission" date="2022-04" db="EMBL/GenBank/DDBJ databases">
        <title>Positive selection, recombination, and allopatry shape intraspecific diversity of widespread and dominant cyanobacteria.</title>
        <authorList>
            <person name="Wei J."/>
            <person name="Shu W."/>
            <person name="Hu C."/>
        </authorList>
    </citation>
    <scope>NUCLEOTIDE SEQUENCE [LARGE SCALE GENOMIC DNA]</scope>
    <source>
        <strain evidence="2 3">AS-A4</strain>
    </source>
</reference>
<sequence length="368" mass="41728">MDLSLKTVVPPISVEPTMMFSYPTCAADVYTPRVEQIYLPGKEDVPELPVEVKVTTKYTWAVQLTSWKWKFIEKSVKLSGHKKALDYTGHFIFDARNEADKNVAHLLENSCTYALLAKKLLSEHLGRAVEVSVILKKNVPAFARELFNSLGIPIICTNFEVYGDVVEVVHNYNYRLYGIQAELFNVELKDYNPTTPERVFIPRRGSRQLINNNEVVNFLKERGFTTYYFEDLTASEKWSIARNAKIVVSVHGAGTGNFIFNRLRLAPQAEKGSGLRLIELLSPSFTIHTYRQFGTILNGKWCGVRGQITPEVLRYLDFDTRPRNTLKSPIRDPFKIDLSSLQMALDFMAVDQVKLPSEELAPKGVGIG</sequence>
<gene>
    <name evidence="2" type="ORF">NDI38_15500</name>
</gene>
<dbReference type="Pfam" id="PF04577">
    <property type="entry name" value="Glyco_transf_61"/>
    <property type="match status" value="1"/>
</dbReference>
<accession>A0ABV0KKR2</accession>